<dbReference type="GO" id="GO:0006629">
    <property type="term" value="P:lipid metabolic process"/>
    <property type="evidence" value="ECO:0007669"/>
    <property type="project" value="InterPro"/>
</dbReference>
<dbReference type="Proteomes" id="UP000734854">
    <property type="component" value="Unassembled WGS sequence"/>
</dbReference>
<dbReference type="EMBL" id="JACMSC010000010">
    <property type="protein sequence ID" value="KAG6503412.1"/>
    <property type="molecule type" value="Genomic_DNA"/>
</dbReference>
<evidence type="ECO:0000313" key="3">
    <source>
        <dbReference type="Proteomes" id="UP000734854"/>
    </source>
</evidence>
<proteinExistence type="predicted"/>
<dbReference type="GO" id="GO:0008374">
    <property type="term" value="F:O-acyltransferase activity"/>
    <property type="evidence" value="ECO:0007669"/>
    <property type="project" value="InterPro"/>
</dbReference>
<gene>
    <name evidence="2" type="ORF">ZIOFF_035725</name>
</gene>
<dbReference type="PANTHER" id="PTHR11440">
    <property type="entry name" value="LECITHIN-CHOLESTEROL ACYLTRANSFERASE-RELATED"/>
    <property type="match status" value="1"/>
</dbReference>
<protein>
    <recommendedName>
        <fullName evidence="4">Lecithin-cholesterol acyltransferase-like 1</fullName>
    </recommendedName>
</protein>
<feature type="chain" id="PRO_5035319455" description="Lecithin-cholesterol acyltransferase-like 1" evidence="1">
    <location>
        <begin position="21"/>
        <end position="425"/>
    </location>
</feature>
<keyword evidence="1" id="KW-0732">Signal</keyword>
<sequence>MKTQCLCFLILCLHLSPDRCQPVLAGNLHPLILVPGLGGNQIEASLTAAYEPTAPACRPRDDGWFRLWLDRSALLDTQSQICFAERMRLFYVPEADDYCNAPGVRTRIPLFGSTMGFRYNDPDHKDDLSSYMAPLVERLEAIGYVEGETLFGAPYDFRYGLASAGHPSRVGSRFLRDLAELVENASASNGGKPVIILTHSFGGMLALQLLDRLPATWRKRFVKHFVPLAAPWGGTVLEMGIFATGTNHGLPFVDNLLMRPESQSWESNLWLLPSPRTFGEAPIVVTNHGNFSASRMSAFLEGVGFSEGVGPYQNRILPLLQELNPPLIPVTCIAGTGVATAEVFVYGDGGFDELPEIVYGDGDGTVNLVSLLAIESEWFSFPEQDLKVIKLPNISHLDIVRHDSALSVVIEEILEINDGALRANS</sequence>
<dbReference type="OrthoDB" id="662916at2759"/>
<organism evidence="2 3">
    <name type="scientific">Zingiber officinale</name>
    <name type="common">Ginger</name>
    <name type="synonym">Amomum zingiber</name>
    <dbReference type="NCBI Taxonomy" id="94328"/>
    <lineage>
        <taxon>Eukaryota</taxon>
        <taxon>Viridiplantae</taxon>
        <taxon>Streptophyta</taxon>
        <taxon>Embryophyta</taxon>
        <taxon>Tracheophyta</taxon>
        <taxon>Spermatophyta</taxon>
        <taxon>Magnoliopsida</taxon>
        <taxon>Liliopsida</taxon>
        <taxon>Zingiberales</taxon>
        <taxon>Zingiberaceae</taxon>
        <taxon>Zingiber</taxon>
    </lineage>
</organism>
<evidence type="ECO:0000256" key="1">
    <source>
        <dbReference type="SAM" id="SignalP"/>
    </source>
</evidence>
<dbReference type="AlphaFoldDB" id="A0A8J5L2V9"/>
<evidence type="ECO:0008006" key="4">
    <source>
        <dbReference type="Google" id="ProtNLM"/>
    </source>
</evidence>
<accession>A0A8J5L2V9</accession>
<dbReference type="InterPro" id="IPR003386">
    <property type="entry name" value="LACT/PDAT_acylTrfase"/>
</dbReference>
<name>A0A8J5L2V9_ZINOF</name>
<comment type="caution">
    <text evidence="2">The sequence shown here is derived from an EMBL/GenBank/DDBJ whole genome shotgun (WGS) entry which is preliminary data.</text>
</comment>
<feature type="signal peptide" evidence="1">
    <location>
        <begin position="1"/>
        <end position="20"/>
    </location>
</feature>
<dbReference type="Pfam" id="PF02450">
    <property type="entry name" value="LCAT"/>
    <property type="match status" value="1"/>
</dbReference>
<keyword evidence="3" id="KW-1185">Reference proteome</keyword>
<evidence type="ECO:0000313" key="2">
    <source>
        <dbReference type="EMBL" id="KAG6503412.1"/>
    </source>
</evidence>
<reference evidence="2 3" key="1">
    <citation type="submission" date="2020-08" db="EMBL/GenBank/DDBJ databases">
        <title>Plant Genome Project.</title>
        <authorList>
            <person name="Zhang R.-G."/>
        </authorList>
    </citation>
    <scope>NUCLEOTIDE SEQUENCE [LARGE SCALE GENOMIC DNA]</scope>
    <source>
        <tissue evidence="2">Rhizome</tissue>
    </source>
</reference>